<evidence type="ECO:0000313" key="114">
    <source>
        <dbReference type="Proteomes" id="UP000546397"/>
    </source>
</evidence>
<evidence type="ECO:0000313" key="8">
    <source>
        <dbReference type="EMBL" id="EAD1184672.1"/>
    </source>
</evidence>
<reference evidence="65 66" key="2">
    <citation type="journal article" date="2018" name="BMC Genomics">
        <title>Genes significantly associated with lineage II food isolates of Listeria monocytogenes.</title>
        <authorList>
            <person name="Pirone-Davies C."/>
            <person name="Chen Y."/>
            <person name="Pightling A."/>
            <person name="Ryan G."/>
            <person name="Wang Y."/>
            <person name="Yao K."/>
            <person name="Hoffmann M."/>
            <person name="Allard M.W."/>
        </authorList>
    </citation>
    <scope>NUCLEOTIDE SEQUENCE [LARGE SCALE GENOMIC DNA]</scope>
    <source>
        <strain evidence="63 66">PNUSAL000190</strain>
        <strain evidence="64 65">PNUSAL000550</strain>
    </source>
</reference>
<dbReference type="Proteomes" id="UP000393182">
    <property type="component" value="Unassembled WGS sequence"/>
</dbReference>
<dbReference type="EMBL" id="AAAKQF010000001">
    <property type="protein sequence ID" value="EAC9038988.1"/>
    <property type="molecule type" value="Genomic_DNA"/>
</dbReference>
<dbReference type="Proteomes" id="UP000365297">
    <property type="component" value="Unassembled WGS sequence"/>
</dbReference>
<dbReference type="Proteomes" id="UP000478704">
    <property type="component" value="Unassembled WGS sequence"/>
</dbReference>
<evidence type="ECO:0000313" key="119">
    <source>
        <dbReference type="Proteomes" id="UP000840567"/>
    </source>
</evidence>
<dbReference type="KEGG" id="lmom:IJ09_09745"/>
<dbReference type="EMBL" id="AAASLB010000011">
    <property type="protein sequence ID" value="EAE4943228.1"/>
    <property type="molecule type" value="Genomic_DNA"/>
</dbReference>
<evidence type="ECO:0000313" key="14">
    <source>
        <dbReference type="EMBL" id="EAE1632192.1"/>
    </source>
</evidence>
<evidence type="ECO:0000313" key="105">
    <source>
        <dbReference type="Proteomes" id="UP000489121"/>
    </source>
</evidence>
<evidence type="ECO:0000313" key="43">
    <source>
        <dbReference type="EMBL" id="ECY9783025.1"/>
    </source>
</evidence>
<dbReference type="Proteomes" id="UP000522199">
    <property type="component" value="Unassembled WGS sequence"/>
</dbReference>
<evidence type="ECO:0000313" key="69">
    <source>
        <dbReference type="Proteomes" id="UP000335978"/>
    </source>
</evidence>
<evidence type="ECO:0000313" key="91">
    <source>
        <dbReference type="Proteomes" id="UP000406081"/>
    </source>
</evidence>
<evidence type="ECO:0000313" key="20">
    <source>
        <dbReference type="EMBL" id="EAG1893131.1"/>
    </source>
</evidence>
<evidence type="ECO:0000313" key="120">
    <source>
        <dbReference type="Proteomes" id="UP000841146"/>
    </source>
</evidence>
<evidence type="ECO:0000313" key="16">
    <source>
        <dbReference type="EMBL" id="EAE4943228.1"/>
    </source>
</evidence>
<dbReference type="EMBL" id="AACKDQ010000020">
    <property type="protein sequence ID" value="EAK9317374.1"/>
    <property type="molecule type" value="Genomic_DNA"/>
</dbReference>
<evidence type="ECO:0000313" key="15">
    <source>
        <dbReference type="EMBL" id="EAE2355226.1"/>
    </source>
</evidence>
<evidence type="ECO:0000313" key="40">
    <source>
        <dbReference type="EMBL" id="ECR7123243.1"/>
    </source>
</evidence>
<dbReference type="EMBL" id="DAAJFY010000002">
    <property type="protein sequence ID" value="HAC0274703.1"/>
    <property type="molecule type" value="Genomic_DNA"/>
</dbReference>
<evidence type="ECO:0000313" key="103">
    <source>
        <dbReference type="Proteomes" id="UP000481141"/>
    </source>
</evidence>
<dbReference type="Proteomes" id="UP000840567">
    <property type="component" value="Unassembled WGS sequence"/>
</dbReference>
<evidence type="ECO:0000313" key="66">
    <source>
        <dbReference type="Proteomes" id="UP000285054"/>
    </source>
</evidence>
<dbReference type="EMBL" id="AAAIXK010000008">
    <property type="protein sequence ID" value="EAC5551499.1"/>
    <property type="molecule type" value="Genomic_DNA"/>
</dbReference>
<dbReference type="EMBL" id="QXKO01000004">
    <property type="protein sequence ID" value="RJZ21539.1"/>
    <property type="molecule type" value="Genomic_DNA"/>
</dbReference>
<evidence type="ECO:0000313" key="113">
    <source>
        <dbReference type="Proteomes" id="UP000544530"/>
    </source>
</evidence>
<dbReference type="Proteomes" id="UP000546397">
    <property type="component" value="Unassembled WGS sequence"/>
</dbReference>
<dbReference type="Proteomes" id="UP000843775">
    <property type="component" value="Unassembled WGS sequence"/>
</dbReference>
<reference evidence="42 80" key="8">
    <citation type="submission" date="2019-09" db="EMBL/GenBank/DDBJ databases">
        <authorList>
            <consortium name="GenomeTrakr network: Whole genome sequencing for foodborne pathogen traceback"/>
        </authorList>
    </citation>
    <scope>NUCLEOTIDE SEQUENCE [LARGE SCALE GENOMIC DNA]</scope>
    <source>
        <strain evidence="28 115">CFSAN004300</strain>
        <strain evidence="29 106">CFSAN072474</strain>
        <strain evidence="42 80">FLAG-55987</strain>
        <strain evidence="35 92">PHLUSALM00088</strain>
    </source>
</reference>
<dbReference type="EMBL" id="AABAYG010000003">
    <property type="protein sequence ID" value="EAG2245342.1"/>
    <property type="molecule type" value="Genomic_DNA"/>
</dbReference>
<gene>
    <name evidence="19" type="ORF">A3R20_11330</name>
    <name evidence="18" type="ORF">A8L61_07710</name>
    <name evidence="28" type="ORF">AB917_02085</name>
    <name evidence="2" type="ORF">ABZ57_09960</name>
    <name evidence="62" type="ORF">AJL21_02030</name>
    <name evidence="4" type="ORF">AP104_04200</name>
    <name evidence="12" type="ORF">APD94_11425</name>
    <name evidence="14" type="ORF">ARR48_10355</name>
    <name evidence="13" type="ORF">ART25_13195</name>
    <name evidence="3" type="ORF">ARY78_13770</name>
    <name evidence="23" type="ORF">B1N52_06375</name>
    <name evidence="22" type="ORF">B1S26_07950</name>
    <name evidence="1" type="ORF">B4X68_12580</name>
    <name evidence="24" type="ORF">B5K54_07795</name>
    <name evidence="20" type="ORF">BB997_05860</name>
    <name evidence="41" type="ORF">BCZ19_12990</name>
    <name evidence="21" type="ORF">BCZ21_05460</name>
    <name evidence="26" type="ORF">CA369_04990</name>
    <name evidence="25" type="ORF">CAV64_13870</name>
    <name evidence="29" type="ORF">CW845_05275</name>
    <name evidence="31" type="ORF">D4920_13655</name>
    <name evidence="30" type="ORF">D4B11_08605</name>
    <name evidence="32" type="ORF">D5N24_13015</name>
    <name evidence="34" type="ORF">D7104_05165</name>
    <name evidence="60" type="ORF">DCK61_14240</name>
    <name evidence="27" type="ORF">DCT16_05910</name>
    <name evidence="6" type="ORF">DQ70_12630</name>
    <name evidence="5" type="ORF">DU018_08390</name>
    <name evidence="63" type="ORF">DYZ50_02001</name>
    <name evidence="64" type="ORF">DYZ80_00855</name>
    <name evidence="16" type="ORF">E1W56_14365</name>
    <name evidence="17" type="ORF">E1X78_08080</name>
    <name evidence="33" type="ORF">E5F58_14140</name>
    <name evidence="11" type="ORF">EX365_09155</name>
    <name evidence="10" type="ORF">EXZ73_03495</name>
    <name evidence="40" type="ORF">F1788_11035</name>
    <name evidence="42" type="ORF">F6436_02035</name>
    <name evidence="43" type="ORF">F6515_08455</name>
    <name evidence="35" type="ORF">FA835_09685</name>
    <name evidence="36" type="ORF">FC284_08560</name>
    <name evidence="38" type="ORF">FLQ97_01015</name>
    <name evidence="37" type="ORF">FLR03_08795</name>
    <name evidence="39" type="ORF">FNX40_02335</name>
    <name evidence="48" type="ORF">FV747_02095</name>
    <name evidence="49" type="ORF">G3O21_000410</name>
    <name evidence="44" type="ORF">GCV64_11980</name>
    <name evidence="50" type="ORF">GHH22_14100</name>
    <name evidence="51" type="ORF">GHO09_06945</name>
    <name evidence="46" type="ORF">GI230_09855</name>
    <name evidence="57" type="ORF">GI949_02080</name>
    <name evidence="47" type="ORF">GJW51_04825</name>
    <name evidence="45" type="ORF">GQG13_06330</name>
    <name evidence="52" type="ORF">GYP27_04160</name>
    <name evidence="53" type="ORF">GYR60_10865</name>
    <name evidence="54" type="ORF">GYS09_07365</name>
    <name evidence="55" type="ORF">GYX23_01995</name>
    <name evidence="56" type="ORF">GYY14_04870</name>
    <name evidence="58" type="ORF">GZK27_10235</name>
    <name evidence="59" type="ORF">HQN34_001864</name>
    <name evidence="61" type="ORF">HZJ64_05095</name>
    <name evidence="7" type="ORF">KV70_02030</name>
    <name evidence="8" type="ORF">QD52_06175</name>
    <name evidence="9" type="ORF">UI29_06190</name>
    <name evidence="15" type="ORF">Y261_12780</name>
</gene>
<evidence type="ECO:0000313" key="110">
    <source>
        <dbReference type="Proteomes" id="UP000530452"/>
    </source>
</evidence>
<dbReference type="Proteomes" id="UP000478682">
    <property type="component" value="Unassembled WGS sequence"/>
</dbReference>
<dbReference type="EMBL" id="DAAJCS010000001">
    <property type="protein sequence ID" value="HAC0011761.1"/>
    <property type="molecule type" value="Genomic_DNA"/>
</dbReference>
<dbReference type="Proteomes" id="UP000339309">
    <property type="component" value="Unassembled WGS sequence"/>
</dbReference>
<dbReference type="EMBL" id="AAAMZD010000002">
    <property type="protein sequence ID" value="EAD3792369.1"/>
    <property type="molecule type" value="Genomic_DNA"/>
</dbReference>
<evidence type="ECO:0000313" key="93">
    <source>
        <dbReference type="Proteomes" id="UP000421738"/>
    </source>
</evidence>
<dbReference type="Proteomes" id="UP000406081">
    <property type="component" value="Unassembled WGS sequence"/>
</dbReference>
<dbReference type="Proteomes" id="UP000421738">
    <property type="component" value="Unassembled WGS sequence"/>
</dbReference>
<dbReference type="Proteomes" id="UP000840039">
    <property type="component" value="Unassembled WGS sequence"/>
</dbReference>
<dbReference type="EMBL" id="AAKHCT010000003">
    <property type="protein sequence ID" value="ECR7123243.1"/>
    <property type="molecule type" value="Genomic_DNA"/>
</dbReference>
<evidence type="ECO:0000313" key="115">
    <source>
        <dbReference type="Proteomes" id="UP000548278"/>
    </source>
</evidence>
<evidence type="ECO:0000313" key="44">
    <source>
        <dbReference type="EMBL" id="EDH0841800.1"/>
    </source>
</evidence>
<evidence type="ECO:0000313" key="30">
    <source>
        <dbReference type="EMBL" id="EAG9519833.1"/>
    </source>
</evidence>
<dbReference type="EMBL" id="AALEDS010000001">
    <property type="protein sequence ID" value="ECY6543099.1"/>
    <property type="molecule type" value="Genomic_DNA"/>
</dbReference>
<dbReference type="Proteomes" id="UP000533021">
    <property type="component" value="Unassembled WGS sequence"/>
</dbReference>
<evidence type="ECO:0000313" key="18">
    <source>
        <dbReference type="EMBL" id="EAG0867169.1"/>
    </source>
</evidence>
<dbReference type="Proteomes" id="UP000481141">
    <property type="component" value="Unassembled WGS sequence"/>
</dbReference>
<evidence type="ECO:0000313" key="92">
    <source>
        <dbReference type="Proteomes" id="UP000410967"/>
    </source>
</evidence>
<evidence type="ECO:0000313" key="4">
    <source>
        <dbReference type="EMBL" id="EAC5948580.1"/>
    </source>
</evidence>
<evidence type="ECO:0000313" key="68">
    <source>
        <dbReference type="Proteomes" id="UP000332711"/>
    </source>
</evidence>
<dbReference type="Proteomes" id="UP000842809">
    <property type="component" value="Unassembled WGS sequence"/>
</dbReference>
<dbReference type="Proteomes" id="UP000358545">
    <property type="component" value="Unassembled WGS sequence"/>
</dbReference>
<evidence type="ECO:0000313" key="38">
    <source>
        <dbReference type="EMBL" id="ECB9512307.1"/>
    </source>
</evidence>
<dbReference type="EMDB" id="EMD-61074"/>
<dbReference type="Proteomes" id="UP000368512">
    <property type="component" value="Unassembled WGS sequence"/>
</dbReference>
<evidence type="ECO:0000313" key="63">
    <source>
        <dbReference type="EMBL" id="RJZ21539.1"/>
    </source>
</evidence>
<dbReference type="EMBL" id="AABBHO010000019">
    <property type="protein sequence ID" value="EAG2997189.1"/>
    <property type="molecule type" value="Genomic_DNA"/>
</dbReference>
<evidence type="ECO:0000313" key="101">
    <source>
        <dbReference type="Proteomes" id="UP000478682"/>
    </source>
</evidence>
<evidence type="ECO:0000313" key="90">
    <source>
        <dbReference type="Proteomes" id="UP000403352"/>
    </source>
</evidence>
<dbReference type="EMBL" id="AAAQVA010000003">
    <property type="protein sequence ID" value="EAE1632192.1"/>
    <property type="molecule type" value="Genomic_DNA"/>
</dbReference>
<dbReference type="EMBL" id="AAAQOE010000003">
    <property type="protein sequence ID" value="EAE1096570.1"/>
    <property type="molecule type" value="Genomic_DNA"/>
</dbReference>
<evidence type="ECO:0000313" key="5">
    <source>
        <dbReference type="EMBL" id="EAC6548380.1"/>
    </source>
</evidence>
<evidence type="ECO:0000313" key="88">
    <source>
        <dbReference type="Proteomes" id="UP000393182"/>
    </source>
</evidence>
<evidence type="ECO:0000313" key="117">
    <source>
        <dbReference type="Proteomes" id="UP000566721"/>
    </source>
</evidence>
<keyword evidence="125" id="KW-0002">3D-structure</keyword>
<evidence type="ECO:0000313" key="87">
    <source>
        <dbReference type="Proteomes" id="UP000389283"/>
    </source>
</evidence>
<evidence type="ECO:0000313" key="107">
    <source>
        <dbReference type="Proteomes" id="UP000525850"/>
    </source>
</evidence>
<dbReference type="EMBL" id="AANPAU010000001">
    <property type="protein sequence ID" value="EDP8513016.1"/>
    <property type="molecule type" value="Genomic_DNA"/>
</dbReference>
<evidence type="ECO:0000313" key="46">
    <source>
        <dbReference type="EMBL" id="EDN9629900.1"/>
    </source>
</evidence>
<dbReference type="Proteomes" id="UP000458487">
    <property type="component" value="Unassembled WGS sequence"/>
</dbReference>
<evidence type="ECO:0000313" key="53">
    <source>
        <dbReference type="EMBL" id="HAB8399016.1"/>
    </source>
</evidence>
<evidence type="ECO:0000313" key="7">
    <source>
        <dbReference type="EMBL" id="EAC9038988.1"/>
    </source>
</evidence>
<evidence type="ECO:0000313" key="49">
    <source>
        <dbReference type="EMBL" id="EDP8513016.1"/>
    </source>
</evidence>
<evidence type="ECO:0000313" key="67">
    <source>
        <dbReference type="Proteomes" id="UP000331186"/>
    </source>
</evidence>
<dbReference type="EMBL" id="JACAVN010000002">
    <property type="protein sequence ID" value="NYA01200.1"/>
    <property type="molecule type" value="Genomic_DNA"/>
</dbReference>
<evidence type="ECO:0000313" key="13">
    <source>
        <dbReference type="EMBL" id="EAE1339869.1"/>
    </source>
</evidence>
<dbReference type="Proteomes" id="UP000467347">
    <property type="component" value="Unassembled WGS sequence"/>
</dbReference>
<evidence type="ECO:0000313" key="124">
    <source>
        <dbReference type="Proteomes" id="UP000852906"/>
    </source>
</evidence>
<evidence type="ECO:0000313" key="60">
    <source>
        <dbReference type="EMBL" id="KAA9447468.1"/>
    </source>
</evidence>
<evidence type="ECO:0000313" key="59">
    <source>
        <dbReference type="EMBL" id="HAJ9593658.1"/>
    </source>
</evidence>
<dbReference type="Proteomes" id="UP000840569">
    <property type="component" value="Unassembled WGS sequence"/>
</dbReference>
<evidence type="ECO:0000313" key="36">
    <source>
        <dbReference type="EMBL" id="EAK9428393.1"/>
    </source>
</evidence>
<dbReference type="EMBL" id="AANCRK010000002">
    <property type="protein sequence ID" value="EDN7714745.1"/>
    <property type="molecule type" value="Genomic_DNA"/>
</dbReference>
<evidence type="ECO:0000313" key="99">
    <source>
        <dbReference type="Proteomes" id="UP000467347"/>
    </source>
</evidence>
<evidence type="ECO:0000313" key="112">
    <source>
        <dbReference type="Proteomes" id="UP000540117"/>
    </source>
</evidence>
<dbReference type="Proteomes" id="UP000549379">
    <property type="component" value="Unassembled WGS sequence"/>
</dbReference>
<dbReference type="Proteomes" id="UP000460224">
    <property type="component" value="Unassembled WGS sequence"/>
</dbReference>
<evidence type="ECO:0000313" key="70">
    <source>
        <dbReference type="Proteomes" id="UP000336166"/>
    </source>
</evidence>
<evidence type="ECO:0000313" key="102">
    <source>
        <dbReference type="Proteomes" id="UP000478704"/>
    </source>
</evidence>
<evidence type="ECO:0000313" key="37">
    <source>
        <dbReference type="EMBL" id="ECB9473766.1"/>
    </source>
</evidence>
<dbReference type="KEGG" id="lmv:Y193_00560"/>
<dbReference type="EMBL" id="QXLS01000002">
    <property type="protein sequence ID" value="RKA09213.1"/>
    <property type="molecule type" value="Genomic_DNA"/>
</dbReference>
<evidence type="ECO:0000313" key="106">
    <source>
        <dbReference type="Proteomes" id="UP000522199"/>
    </source>
</evidence>
<evidence type="ECO:0000313" key="61">
    <source>
        <dbReference type="EMBL" id="NYA01200.1"/>
    </source>
</evidence>
<dbReference type="Proteomes" id="UP000355989">
    <property type="component" value="Unassembled WGS sequence"/>
</dbReference>
<dbReference type="EMBL" id="AANDQG010000004">
    <property type="protein sequence ID" value="EDN9629900.1"/>
    <property type="molecule type" value="Genomic_DNA"/>
</dbReference>
<dbReference type="EMBL" id="AABBAW010000002">
    <property type="protein sequence ID" value="EAG2514781.1"/>
    <property type="molecule type" value="Genomic_DNA"/>
</dbReference>
<dbReference type="Proteomes" id="UP000354255">
    <property type="component" value="Unassembled WGS sequence"/>
</dbReference>
<dbReference type="Proteomes" id="UP000335978">
    <property type="component" value="Unassembled WGS sequence"/>
</dbReference>
<dbReference type="SMR" id="A0A0E1A1J3"/>
<evidence type="ECO:0000313" key="122">
    <source>
        <dbReference type="Proteomes" id="UP000843775"/>
    </source>
</evidence>
<dbReference type="EMBL" id="DAAIJL010000005">
    <property type="protein sequence ID" value="HAB8557102.1"/>
    <property type="molecule type" value="Genomic_DNA"/>
</dbReference>
<dbReference type="Proteomes" id="UP000364988">
    <property type="component" value="Unassembled WGS sequence"/>
</dbReference>
<dbReference type="Proteomes" id="UP000398321">
    <property type="component" value="Unassembled WGS sequence"/>
</dbReference>
<evidence type="ECO:0000313" key="76">
    <source>
        <dbReference type="Proteomes" id="UP000354255"/>
    </source>
</evidence>
<evidence type="ECO:0000313" key="50">
    <source>
        <dbReference type="EMBL" id="HAA8054271.1"/>
    </source>
</evidence>
<dbReference type="Proteomes" id="UP000525850">
    <property type="component" value="Unassembled WGS sequence"/>
</dbReference>
<evidence type="ECO:0000313" key="28">
    <source>
        <dbReference type="EMBL" id="EAG6989385.1"/>
    </source>
</evidence>
<evidence type="ECO:0000313" key="32">
    <source>
        <dbReference type="EMBL" id="EAH3295325.1"/>
    </source>
</evidence>
<evidence type="ECO:0000313" key="58">
    <source>
        <dbReference type="EMBL" id="HAC3055880.1"/>
    </source>
</evidence>
<dbReference type="EMBL" id="DAAEQL010000003">
    <property type="protein sequence ID" value="HAA8490234.1"/>
    <property type="molecule type" value="Genomic_DNA"/>
</dbReference>
<dbReference type="Proteomes" id="UP000410967">
    <property type="component" value="Unassembled WGS sequence"/>
</dbReference>
<sequence>MATEIRVLKNVDDTVFYPKTHVTAVEGLDSATTTTSGLMPASDKTKLNGIEANAEKNNVTAIDIANWNKKQDAILVSENGSNFKITVTNAGELKATKVE</sequence>
<dbReference type="EMBL" id="AAAJKI010000017">
    <property type="protein sequence ID" value="EAC6548380.1"/>
    <property type="molecule type" value="Genomic_DNA"/>
</dbReference>
<dbReference type="EMBL" id="AABBZO010000004">
    <property type="protein sequence ID" value="EAG4461636.1"/>
    <property type="molecule type" value="Genomic_DNA"/>
</dbReference>
<evidence type="ECO:0000313" key="104">
    <source>
        <dbReference type="Proteomes" id="UP000484022"/>
    </source>
</evidence>
<dbReference type="EMBL" id="AABGHY010000011">
    <property type="protein sequence ID" value="EAH3295325.1"/>
    <property type="molecule type" value="Genomic_DNA"/>
</dbReference>
<dbReference type="EMBL" id="AAAREG010000012">
    <property type="protein sequence ID" value="EAE2355226.1"/>
    <property type="molecule type" value="Genomic_DNA"/>
</dbReference>
<dbReference type="Proteomes" id="UP000403352">
    <property type="component" value="Unassembled WGS sequence"/>
</dbReference>
<evidence type="ECO:0000313" key="89">
    <source>
        <dbReference type="Proteomes" id="UP000398321"/>
    </source>
</evidence>
<dbReference type="EMBL" id="DAAJZA010000001">
    <property type="protein sequence ID" value="HAC1753761.1"/>
    <property type="molecule type" value="Genomic_DNA"/>
</dbReference>
<evidence type="ECO:0000313" key="27">
    <source>
        <dbReference type="EMBL" id="EAG6168927.1"/>
    </source>
</evidence>
<evidence type="ECO:0000313" key="108">
    <source>
        <dbReference type="Proteomes" id="UP000527632"/>
    </source>
</evidence>
<dbReference type="PDB" id="9J1K">
    <property type="method" value="EM"/>
    <property type="resolution" value="2.88 A"/>
    <property type="chains" value="M/R/m=1-99"/>
</dbReference>
<dbReference type="EMBL" id="AAAIKW010000006">
    <property type="protein sequence ID" value="EAC4552810.1"/>
    <property type="molecule type" value="Genomic_DNA"/>
</dbReference>
<dbReference type="EMBL" id="AACKFB010000013">
    <property type="protein sequence ID" value="EAK9428393.1"/>
    <property type="molecule type" value="Genomic_DNA"/>
</dbReference>
<dbReference type="Proteomes" id="UP000540117">
    <property type="component" value="Unassembled WGS sequence"/>
</dbReference>
<evidence type="ECO:0000313" key="34">
    <source>
        <dbReference type="EMBL" id="EAK8897089.1"/>
    </source>
</evidence>
<evidence type="ECO:0000313" key="98">
    <source>
        <dbReference type="Proteomes" id="UP000460224"/>
    </source>
</evidence>
<evidence type="ECO:0000313" key="84">
    <source>
        <dbReference type="Proteomes" id="UP000376505"/>
    </source>
</evidence>
<evidence type="ECO:0000313" key="74">
    <source>
        <dbReference type="Proteomes" id="UP000345329"/>
    </source>
</evidence>
<dbReference type="Proteomes" id="UP000544530">
    <property type="component" value="Unassembled WGS sequence"/>
</dbReference>
<evidence type="ECO:0000313" key="79">
    <source>
        <dbReference type="Proteomes" id="UP000358545"/>
    </source>
</evidence>
<dbReference type="Proteomes" id="UP000427828">
    <property type="component" value="Unassembled WGS sequence"/>
</dbReference>
<evidence type="ECO:0000313" key="2">
    <source>
        <dbReference type="EMBL" id="EAC4552810.1"/>
    </source>
</evidence>
<dbReference type="Proteomes" id="UP000378540">
    <property type="component" value="Unassembled WGS sequence"/>
</dbReference>
<dbReference type="Proteomes" id="UP000467536">
    <property type="component" value="Unassembled WGS sequence"/>
</dbReference>
<reference evidence="125" key="11">
    <citation type="journal article" date="2025" name="Nat. Commun.">
        <title>Structure of an F-type phage tail-like bacteriocin from Listeria monocytogenes.</title>
        <authorList>
            <person name="Gu Z."/>
            <person name="Ge X."/>
            <person name="Wang J."/>
        </authorList>
    </citation>
    <scope>STRUCTURE BY ELECTRON MICROSCOPY (2.88 ANGSTROMS)</scope>
</reference>
<reference evidence="70 72" key="5">
    <citation type="submission" date="2018-06" db="EMBL/GenBank/DDBJ databases">
        <authorList>
            <consortium name="PulseNet: The National Subtyping Network for Foodborne Disease Surveillance"/>
            <person name="Tarr C.L."/>
            <person name="Trees E."/>
            <person name="Katz L.S."/>
            <person name="Carleton-Romer H.A."/>
            <person name="Stroika S."/>
            <person name="Kucerova Z."/>
            <person name="Roache K.F."/>
            <person name="Sabol A.L."/>
            <person name="Besser J."/>
            <person name="Gerner-Smidt P."/>
        </authorList>
    </citation>
    <scope>NUCLEOTIDE SEQUENCE [LARGE SCALE GENOMIC DNA]</scope>
    <source>
        <strain evidence="2 72">2015L-6227</strain>
        <strain evidence="15 70">PNUSAL000134</strain>
        <strain evidence="7 76">PNUSAL000910</strain>
        <strain evidence="18 79">PNUSAL002180</strain>
        <strain evidence="20 101">PNUSAL002298</strain>
        <strain evidence="34 75">PNUSAL004402</strain>
        <strain evidence="40 93">PNUSAL005666</strain>
        <strain evidence="43 105">PNUSAL005692</strain>
    </source>
</reference>
<dbReference type="EMBL" id="AAALRN010000002">
    <property type="protein sequence ID" value="EAD1184672.1"/>
    <property type="molecule type" value="Genomic_DNA"/>
</dbReference>
<evidence type="ECO:0000313" key="11">
    <source>
        <dbReference type="EMBL" id="EAD5786723.1"/>
    </source>
</evidence>
<evidence type="ECO:0000313" key="24">
    <source>
        <dbReference type="EMBL" id="EAG2997189.1"/>
    </source>
</evidence>
<evidence type="ECO:0000313" key="71">
    <source>
        <dbReference type="Proteomes" id="UP000337746"/>
    </source>
</evidence>
<evidence type="ECO:0000313" key="9">
    <source>
        <dbReference type="EMBL" id="EAD3792369.1"/>
    </source>
</evidence>
<dbReference type="EMBL" id="AABATR010000002">
    <property type="protein sequence ID" value="EAG1893131.1"/>
    <property type="molecule type" value="Genomic_DNA"/>
</dbReference>
<evidence type="ECO:0000313" key="47">
    <source>
        <dbReference type="EMBL" id="EDN9835992.1"/>
    </source>
</evidence>
<evidence type="ECO:0000313" key="41">
    <source>
        <dbReference type="EMBL" id="ECX6925591.1"/>
    </source>
</evidence>
<dbReference type="EMBL" id="AANDSR010000002">
    <property type="protein sequence ID" value="EDN9835992.1"/>
    <property type="molecule type" value="Genomic_DNA"/>
</dbReference>
<evidence type="ECO:0000313" key="10">
    <source>
        <dbReference type="EMBL" id="EAD5773350.1"/>
    </source>
</evidence>
<evidence type="ECO:0000313" key="72">
    <source>
        <dbReference type="Proteomes" id="UP000339309"/>
    </source>
</evidence>
<dbReference type="Proteomes" id="UP000285054">
    <property type="component" value="Unassembled WGS sequence"/>
</dbReference>
<dbReference type="EMBL" id="AALGDA010000022">
    <property type="protein sequence ID" value="ECY9783025.1"/>
    <property type="molecule type" value="Genomic_DNA"/>
</dbReference>
<evidence type="ECO:0000313" key="29">
    <source>
        <dbReference type="EMBL" id="EAG9386894.1"/>
    </source>
</evidence>
<dbReference type="EMBL" id="AALAQH010000009">
    <property type="protein sequence ID" value="ECX6925591.1"/>
    <property type="molecule type" value="Genomic_DNA"/>
</dbReference>
<dbReference type="EMBL" id="AAIAJJ010000001">
    <property type="protein sequence ID" value="ECC1555640.1"/>
    <property type="molecule type" value="Genomic_DNA"/>
</dbReference>
<evidence type="ECO:0000313" key="65">
    <source>
        <dbReference type="Proteomes" id="UP000272537"/>
    </source>
</evidence>
<dbReference type="EMBL" id="QDAY01000006">
    <property type="protein sequence ID" value="KAA9447468.1"/>
    <property type="molecule type" value="Genomic_DNA"/>
</dbReference>
<dbReference type="EMBL" id="AANEHK010000001">
    <property type="protein sequence ID" value="EDO0984787.1"/>
    <property type="molecule type" value="Genomic_DNA"/>
</dbReference>
<dbReference type="AlphaFoldDB" id="A0A0E1A1J3"/>
<dbReference type="Proteomes" id="UP000423131">
    <property type="component" value="Unassembled WGS sequence"/>
</dbReference>
<reference evidence="118 119" key="3">
    <citation type="journal article" date="2018" name="Genome Biol.">
        <title>SKESA: strategic k-mer extension for scrupulous assemblies.</title>
        <authorList>
            <person name="Souvorov A."/>
            <person name="Agarwala R."/>
            <person name="Lipman D.J."/>
        </authorList>
    </citation>
    <scope>NUCLEOTIDE SEQUENCE [LARGE SCALE GENOMIC DNA]</scope>
    <source>
        <strain evidence="50">09CEB371LM</strain>
        <strain evidence="59">2017-325981-023-01</strain>
        <strain evidence="54 123">CFIAFB20100120</strain>
        <strain evidence="53 118">CFIAFB20130012</strain>
        <strain evidence="52">CFIAFB20140010</strain>
        <strain evidence="56">CFIAFB20170037</strain>
        <strain evidence="55 120">CFIAFB20170045</strain>
        <strain evidence="57 122">DMG1500109</strain>
        <strain evidence="58 121">LiDS0115</strain>
        <strain evidence="51">Sam_F526FDD3-C0F7-43DB-B204-E231FEF9C926</strain>
    </source>
</reference>
<evidence type="ECO:0000313" key="6">
    <source>
        <dbReference type="EMBL" id="EAC7481529.1"/>
    </source>
</evidence>
<dbReference type="Proteomes" id="UP000548278">
    <property type="component" value="Unassembled WGS sequence"/>
</dbReference>
<evidence type="ECO:0000313" key="57">
    <source>
        <dbReference type="EMBL" id="HAC1753761.1"/>
    </source>
</evidence>
<dbReference type="EMBL" id="AABAGT010000010">
    <property type="protein sequence ID" value="EAG0867169.1"/>
    <property type="molecule type" value="Genomic_DNA"/>
</dbReference>
<evidence type="ECO:0000313" key="96">
    <source>
        <dbReference type="Proteomes" id="UP000455569"/>
    </source>
</evidence>
<evidence type="ECO:0000313" key="31">
    <source>
        <dbReference type="EMBL" id="EAH2283126.1"/>
    </source>
</evidence>
<evidence type="ECO:0000313" key="33">
    <source>
        <dbReference type="EMBL" id="EAH4243128.1"/>
    </source>
</evidence>
<dbReference type="Proteomes" id="UP000528151">
    <property type="component" value="Unassembled WGS sequence"/>
</dbReference>
<evidence type="ECO:0000313" key="77">
    <source>
        <dbReference type="Proteomes" id="UP000355989"/>
    </source>
</evidence>
<evidence type="ECO:0000313" key="56">
    <source>
        <dbReference type="EMBL" id="HAC0274703.1"/>
    </source>
</evidence>
<dbReference type="Proteomes" id="UP000331186">
    <property type="component" value="Unassembled WGS sequence"/>
</dbReference>
<dbReference type="EMBL" id="AAAQQZ010000007">
    <property type="protein sequence ID" value="EAE1339869.1"/>
    <property type="molecule type" value="Genomic_DNA"/>
</dbReference>
<dbReference type="EMBL" id="AAAJWF010000008">
    <property type="protein sequence ID" value="EAC7481529.1"/>
    <property type="molecule type" value="Genomic_DNA"/>
</dbReference>
<evidence type="ECO:0000313" key="85">
    <source>
        <dbReference type="Proteomes" id="UP000378540"/>
    </source>
</evidence>
<reference evidence="50" key="9">
    <citation type="submission" date="2019-10" db="EMBL/GenBank/DDBJ databases">
        <authorList>
            <consortium name="NCBI Pathogen Detection Project"/>
        </authorList>
    </citation>
    <scope>NUCLEOTIDE SEQUENCE</scope>
    <source>
        <strain evidence="50">09CEB371LM</strain>
        <strain evidence="59">2017-325981-023-01</strain>
        <strain evidence="54">CFIAFB20100120</strain>
        <strain evidence="53">CFIAFB20130012</strain>
        <strain evidence="52">CFIAFB20140010</strain>
        <strain evidence="56">CFIAFB20170037</strain>
        <strain evidence="55">CFIAFB20170045</strain>
        <strain evidence="57">DMG1500109</strain>
        <strain evidence="58">LiDS0115</strain>
        <strain evidence="51">Sam_F526FDD3-C0F7-43DB-B204-E231FEF9C926</strain>
    </source>
</reference>
<accession>A0A0E1A1J3</accession>
<evidence type="ECO:0000313" key="75">
    <source>
        <dbReference type="Proteomes" id="UP000350032"/>
    </source>
</evidence>
<evidence type="ECO:0000313" key="78">
    <source>
        <dbReference type="Proteomes" id="UP000356407"/>
    </source>
</evidence>
<dbReference type="Proteomes" id="UP000527632">
    <property type="component" value="Unassembled WGS sequence"/>
</dbReference>
<evidence type="ECO:0000313" key="95">
    <source>
        <dbReference type="Proteomes" id="UP000427828"/>
    </source>
</evidence>
<dbReference type="EMBL" id="DAAIHR010000010">
    <property type="protein sequence ID" value="HAB8399016.1"/>
    <property type="molecule type" value="Genomic_DNA"/>
</dbReference>
<evidence type="ECO:0000313" key="25">
    <source>
        <dbReference type="EMBL" id="EAG4332331.1"/>
    </source>
</evidence>
<evidence type="ECO:0000313" key="83">
    <source>
        <dbReference type="Proteomes" id="UP000368805"/>
    </source>
</evidence>
<dbReference type="EMBL" id="AABBYJ010000009">
    <property type="protein sequence ID" value="EAG4332331.1"/>
    <property type="molecule type" value="Genomic_DNA"/>
</dbReference>
<evidence type="ECO:0000313" key="55">
    <source>
        <dbReference type="EMBL" id="HAC0011761.1"/>
    </source>
</evidence>
<evidence type="ECO:0000313" key="94">
    <source>
        <dbReference type="Proteomes" id="UP000423131"/>
    </source>
</evidence>
<dbReference type="EMBL" id="AAANYR010000004">
    <property type="protein sequence ID" value="EAD5786723.1"/>
    <property type="molecule type" value="Genomic_DNA"/>
</dbReference>
<dbReference type="Proteomes" id="UP000844415">
    <property type="component" value="Unassembled WGS sequence"/>
</dbReference>
<dbReference type="Proteomes" id="UP000852906">
    <property type="component" value="Unassembled WGS sequence"/>
</dbReference>
<comment type="caution">
    <text evidence="42">The sequence shown here is derived from an EMBL/GenBank/DDBJ whole genome shotgun (WGS) entry which is preliminary data.</text>
</comment>
<reference evidence="68 88" key="7">
    <citation type="submission" date="2019-03" db="EMBL/GenBank/DDBJ databases">
        <authorList>
            <person name="Ashton P.M."/>
            <person name="Dallman T."/>
            <person name="Nair S."/>
            <person name="De Pinna E."/>
            <person name="Peters T."/>
            <person name="Grant K."/>
        </authorList>
    </citation>
    <scope>NUCLEOTIDE SEQUENCE [LARGE SCALE GENOMIC DNA]</scope>
    <source>
        <strain evidence="31 111">282333</strain>
        <strain evidence="32 110">282352</strain>
        <strain evidence="30 114">289003</strain>
        <strain evidence="48 100">788324</strain>
        <strain evidence="46 97">833351</strain>
        <strain evidence="16">RL15000286</strain>
        <strain evidence="17">RL15000440</strain>
    </source>
</reference>
<dbReference type="EMBL" id="AACJYH010000003">
    <property type="protein sequence ID" value="EAK8897089.1"/>
    <property type="molecule type" value="Genomic_DNA"/>
</dbReference>
<dbReference type="Proteomes" id="UP000336166">
    <property type="component" value="Unassembled WGS sequence"/>
</dbReference>
<dbReference type="KEGG" id="lmok:CQ02_00725"/>
<evidence type="ECO:0000313" key="80">
    <source>
        <dbReference type="Proteomes" id="UP000364988"/>
    </source>
</evidence>
<evidence type="ECO:0000313" key="21">
    <source>
        <dbReference type="EMBL" id="EAG2086698.1"/>
    </source>
</evidence>
<dbReference type="EMBL" id="AABAIH010000003">
    <property type="protein sequence ID" value="EAG0995190.1"/>
    <property type="molecule type" value="Genomic_DNA"/>
</dbReference>
<name>A0A0E1A1J3_LISMN</name>
<evidence type="ECO:0000313" key="111">
    <source>
        <dbReference type="Proteomes" id="UP000533021"/>
    </source>
</evidence>
<dbReference type="Proteomes" id="UP000376505">
    <property type="component" value="Unassembled WGS sequence"/>
</dbReference>
<dbReference type="EMBL" id="AABGUK010000006">
    <property type="protein sequence ID" value="EAH4243128.1"/>
    <property type="molecule type" value="Genomic_DNA"/>
</dbReference>
<evidence type="ECO:0000313" key="62">
    <source>
        <dbReference type="EMBL" id="OET52693.1"/>
    </source>
</evidence>
<dbReference type="Proteomes" id="UP000841146">
    <property type="component" value="Unassembled WGS sequence"/>
</dbReference>
<dbReference type="EMBL" id="AAANYN010000003">
    <property type="protein sequence ID" value="EAD5773350.1"/>
    <property type="molecule type" value="Genomic_DNA"/>
</dbReference>
<protein>
    <submittedName>
        <fullName evidence="42">CCA-adding enzyme</fullName>
    </submittedName>
</protein>
<dbReference type="EMBL" id="AAAJCR010000002">
    <property type="protein sequence ID" value="EAC5948580.1"/>
    <property type="molecule type" value="Genomic_DNA"/>
</dbReference>
<dbReference type="Proteomes" id="UP000337746">
    <property type="component" value="Unassembled WGS sequence"/>
</dbReference>
<evidence type="ECO:0000313" key="82">
    <source>
        <dbReference type="Proteomes" id="UP000368512"/>
    </source>
</evidence>
<evidence type="ECO:0000313" key="26">
    <source>
        <dbReference type="EMBL" id="EAG4461636.1"/>
    </source>
</evidence>
<dbReference type="EMBL" id="AABCVX010000002">
    <property type="protein sequence ID" value="EAG6168927.1"/>
    <property type="molecule type" value="Genomic_DNA"/>
</dbReference>
<dbReference type="Proteomes" id="UP000332711">
    <property type="component" value="Unassembled WGS sequence"/>
</dbReference>
<evidence type="ECO:0000313" key="52">
    <source>
        <dbReference type="EMBL" id="HAB7721163.1"/>
    </source>
</evidence>
<dbReference type="EMBL" id="DAAKPP010000004">
    <property type="protein sequence ID" value="HAC3055880.1"/>
    <property type="molecule type" value="Genomic_DNA"/>
</dbReference>
<reference evidence="60 98" key="4">
    <citation type="submission" date="2018-04" db="EMBL/GenBank/DDBJ databases">
        <title>Genome Analysis of a Prevalent Clone of Listeria monocytogenes Sequence Type 87 in China.</title>
        <authorList>
            <person name="Wang Y."/>
        </authorList>
    </citation>
    <scope>NUCLEOTIDE SEQUENCE [LARGE SCALE GENOMIC DNA]</scope>
    <source>
        <strain evidence="60 98">ICDC_LM1523</strain>
    </source>
</reference>
<dbReference type="EMBL" id="AAMGHX010000003">
    <property type="protein sequence ID" value="EDH0841800.1"/>
    <property type="molecule type" value="Genomic_DNA"/>
</dbReference>
<evidence type="ECO:0000313" key="3">
    <source>
        <dbReference type="EMBL" id="EAC5551499.1"/>
    </source>
</evidence>
<dbReference type="EMBL" id="AAAICE010000009">
    <property type="protein sequence ID" value="EAC3882843.1"/>
    <property type="molecule type" value="Genomic_DNA"/>
</dbReference>
<proteinExistence type="evidence at protein level"/>
<evidence type="ECO:0000313" key="81">
    <source>
        <dbReference type="Proteomes" id="UP000365297"/>
    </source>
</evidence>
<evidence type="ECO:0000313" key="35">
    <source>
        <dbReference type="EMBL" id="EAK9317374.1"/>
    </source>
</evidence>
<evidence type="ECO:0000313" key="116">
    <source>
        <dbReference type="Proteomes" id="UP000549379"/>
    </source>
</evidence>
<dbReference type="Proteomes" id="UP000841561">
    <property type="component" value="Unassembled WGS sequence"/>
</dbReference>
<dbReference type="Proteomes" id="UP000379076">
    <property type="component" value="Unassembled WGS sequence"/>
</dbReference>
<dbReference type="EMBL" id="AAASTI010000003">
    <property type="protein sequence ID" value="EAE5604063.1"/>
    <property type="molecule type" value="Genomic_DNA"/>
</dbReference>
<evidence type="ECO:0000313" key="86">
    <source>
        <dbReference type="Proteomes" id="UP000379076"/>
    </source>
</evidence>
<evidence type="ECO:0000313" key="51">
    <source>
        <dbReference type="EMBL" id="HAA8490234.1"/>
    </source>
</evidence>
<dbReference type="Proteomes" id="UP000840197">
    <property type="component" value="Unassembled WGS sequence"/>
</dbReference>
<evidence type="ECO:0000313" key="64">
    <source>
        <dbReference type="EMBL" id="RKA09213.1"/>
    </source>
</evidence>
<dbReference type="Proteomes" id="UP000345329">
    <property type="component" value="Unassembled WGS sequence"/>
</dbReference>
<dbReference type="Proteomes" id="UP000389283">
    <property type="component" value="Unassembled WGS sequence"/>
</dbReference>
<reference evidence="61 113" key="10">
    <citation type="submission" date="2020-06" db="EMBL/GenBank/DDBJ databases">
        <title>Two Listeria outbreaks in Switzerland in 2018 and 2020.</title>
        <authorList>
            <person name="Stevens M.J.A."/>
            <person name="Bloemberg G."/>
            <person name="Nusch-Inderbinnen M."/>
            <person name="Stephan R."/>
        </authorList>
    </citation>
    <scope>NUCLEOTIDE SEQUENCE [LARGE SCALE GENOMIC DNA]</scope>
    <source>
        <strain evidence="61 113">N18-0707</strain>
    </source>
</reference>
<dbReference type="EMBL" id="AABDGJ010000001">
    <property type="protein sequence ID" value="EAG6989385.1"/>
    <property type="molecule type" value="Genomic_DNA"/>
</dbReference>
<dbReference type="Proteomes" id="UP000566721">
    <property type="component" value="Unassembled WGS sequence"/>
</dbReference>
<evidence type="ECO:0000313" key="48">
    <source>
        <dbReference type="EMBL" id="EDO0984787.1"/>
    </source>
</evidence>
<reference evidence="62 124" key="1">
    <citation type="submission" date="2016-09" db="EMBL/GenBank/DDBJ databases">
        <title>100K Listeria isolates.</title>
        <authorList>
            <person name="Chen P."/>
            <person name="Weimer B.C."/>
            <person name="Kong N."/>
            <person name="Huang B."/>
        </authorList>
    </citation>
    <scope>NUCLEOTIDE SEQUENCE [LARGE SCALE GENOMIC DNA]</scope>
    <source>
        <strain evidence="62 124">BCW_2383</strain>
    </source>
</reference>
<dbReference type="EMBL" id="AABEKY010000002">
    <property type="protein sequence ID" value="EAG9386894.1"/>
    <property type="molecule type" value="Genomic_DNA"/>
</dbReference>
<organism evidence="42 80">
    <name type="scientific">Listeria monocytogenes</name>
    <dbReference type="NCBI Taxonomy" id="1639"/>
    <lineage>
        <taxon>Bacteria</taxon>
        <taxon>Bacillati</taxon>
        <taxon>Bacillota</taxon>
        <taxon>Bacilli</taxon>
        <taxon>Bacillales</taxon>
        <taxon>Listeriaceae</taxon>
        <taxon>Listeria</taxon>
    </lineage>
</organism>
<evidence type="ECO:0000313" key="100">
    <source>
        <dbReference type="Proteomes" id="UP000467536"/>
    </source>
</evidence>
<evidence type="ECO:0000313" key="39">
    <source>
        <dbReference type="EMBL" id="ECC1555640.1"/>
    </source>
</evidence>
<dbReference type="Proteomes" id="UP000356407">
    <property type="component" value="Unassembled WGS sequence"/>
</dbReference>
<evidence type="ECO:0000313" key="45">
    <source>
        <dbReference type="EMBL" id="EDN7714745.1"/>
    </source>
</evidence>
<dbReference type="Proteomes" id="UP000344343">
    <property type="component" value="Unassembled WGS sequence"/>
</dbReference>
<dbReference type="Proteomes" id="UP000455569">
    <property type="component" value="Unassembled WGS sequence"/>
</dbReference>
<dbReference type="EMBL" id="AAHZFY010000001">
    <property type="protein sequence ID" value="ECB9512307.1"/>
    <property type="molecule type" value="Genomic_DNA"/>
</dbReference>
<dbReference type="Proteomes" id="UP000350032">
    <property type="component" value="Unassembled WGS sequence"/>
</dbReference>
<dbReference type="EMBL" id="AAHZFN010000010">
    <property type="protein sequence ID" value="ECB9473766.1"/>
    <property type="molecule type" value="Genomic_DNA"/>
</dbReference>
<evidence type="ECO:0000313" key="73">
    <source>
        <dbReference type="Proteomes" id="UP000344343"/>
    </source>
</evidence>
<dbReference type="Proteomes" id="UP000484022">
    <property type="component" value="Unassembled WGS sequence"/>
</dbReference>
<dbReference type="Proteomes" id="UP000530452">
    <property type="component" value="Unassembled WGS sequence"/>
</dbReference>
<evidence type="ECO:0000313" key="22">
    <source>
        <dbReference type="EMBL" id="EAG2245342.1"/>
    </source>
</evidence>
<dbReference type="Proteomes" id="UP000843503">
    <property type="component" value="Unassembled WGS sequence"/>
</dbReference>
<evidence type="ECO:0000313" key="23">
    <source>
        <dbReference type="EMBL" id="EAG2514781.1"/>
    </source>
</evidence>
<reference evidence="67 73" key="6">
    <citation type="submission" date="2019-02" db="EMBL/GenBank/DDBJ databases">
        <authorList>
            <consortium name="GenomeTrakr: Next Generation Sequencing Network for Food Pathogen Tracability"/>
        </authorList>
    </citation>
    <scope>NUCLEOTIDE SEQUENCE [LARGE SCALE GENOMIC DNA]</scope>
    <source>
        <strain evidence="24 116">10B02965A-1</strain>
        <strain evidence="19 91">ARS-CC9329</strain>
        <strain evidence="6 82">CFSAN008042</strain>
        <strain evidence="1 78">CFSAN060999</strain>
        <strain evidence="26 109">CFSAN063727</strain>
        <strain evidence="44 69">CFSAN085184</strain>
        <strain evidence="45 96">CFSAN102901</strain>
        <strain evidence="14 83">FDA00006304</strain>
        <strain evidence="13 86">FDA00006494</strain>
        <strain evidence="3 81">FDA00007096</strain>
        <strain evidence="8 90">FDA00008584</strain>
        <strain evidence="4 85">FDA00009539</strain>
        <strain evidence="22">FDA00011243</strain>
        <strain evidence="5 67">FDA00013332</strain>
        <strain evidence="11 73">FDA00013853</strain>
        <strain evidence="36">FDA00014181</strain>
        <strain evidence="37 94">FDA00014336</strain>
        <strain evidence="39 87">FDA00014370</strain>
        <strain evidence="38 89">FDA00014392</strain>
        <strain evidence="49">FDA00015054</strain>
        <strain evidence="25 112">FDA1005580-S054-001</strain>
        <strain evidence="104">FDA1077646-S145-002</strain>
        <strain evidence="102">FDA1090798-S029-001</strain>
        <strain evidence="103">FDA956581-098-004</strain>
        <strain evidence="23 107">FDA960927-006-004</strain>
        <strain evidence="27 117">FLAG-38921</strain>
        <strain evidence="41 95">FLAG-51482A</strain>
        <strain evidence="21 71">FLAG-54356</strain>
        <strain evidence="12 77">FLAG-78586</strain>
        <strain evidence="10 84">FSIS31901579</strain>
        <strain evidence="33 108">LS1344</strain>
        <strain evidence="47 99">OSF101448</strain>
        <strain evidence="9 74">VA-WGS-00405</strain>
    </source>
</reference>
<evidence type="ECO:0000313" key="109">
    <source>
        <dbReference type="Proteomes" id="UP000528151"/>
    </source>
</evidence>
<evidence type="ECO:0000313" key="42">
    <source>
        <dbReference type="EMBL" id="ECY6543099.1"/>
    </source>
</evidence>
<evidence type="ECO:0000313" key="1">
    <source>
        <dbReference type="EMBL" id="EAC3882843.1"/>
    </source>
</evidence>
<dbReference type="EMBL" id="DAAEEB010000012">
    <property type="protein sequence ID" value="HAA8054271.1"/>
    <property type="molecule type" value="Genomic_DNA"/>
</dbReference>
<evidence type="ECO:0000313" key="121">
    <source>
        <dbReference type="Proteomes" id="UP000841561"/>
    </source>
</evidence>
<evidence type="ECO:0000313" key="12">
    <source>
        <dbReference type="EMBL" id="EAE1096570.1"/>
    </source>
</evidence>
<evidence type="ECO:0000313" key="123">
    <source>
        <dbReference type="Proteomes" id="UP000844415"/>
    </source>
</evidence>
<dbReference type="Proteomes" id="UP000272537">
    <property type="component" value="Unassembled WGS sequence"/>
</dbReference>
<evidence type="ECO:0000313" key="97">
    <source>
        <dbReference type="Proteomes" id="UP000458487"/>
    </source>
</evidence>
<evidence type="ECO:0000313" key="54">
    <source>
        <dbReference type="EMBL" id="HAB8557102.1"/>
    </source>
</evidence>
<dbReference type="Proteomes" id="UP000489121">
    <property type="component" value="Unassembled WGS sequence"/>
</dbReference>
<dbReference type="EMBL" id="MJTJ01000004">
    <property type="protein sequence ID" value="OET52693.1"/>
    <property type="molecule type" value="Genomic_DNA"/>
</dbReference>
<dbReference type="EMBL" id="AABEMN010000011">
    <property type="protein sequence ID" value="EAG9519833.1"/>
    <property type="molecule type" value="Genomic_DNA"/>
</dbReference>
<evidence type="ECO:0000313" key="17">
    <source>
        <dbReference type="EMBL" id="EAE5604063.1"/>
    </source>
</evidence>
<dbReference type="RefSeq" id="WP_003721751.1">
    <property type="nucleotide sequence ID" value="NC_021823.1"/>
</dbReference>
<evidence type="ECO:0007829" key="125">
    <source>
        <dbReference type="PDB" id="9J1K"/>
    </source>
</evidence>
<evidence type="ECO:0000313" key="118">
    <source>
        <dbReference type="Proteomes" id="UP000840197"/>
    </source>
</evidence>
<dbReference type="EMBL" id="DAAHYZ010000002">
    <property type="protein sequence ID" value="HAB7721163.1"/>
    <property type="molecule type" value="Genomic_DNA"/>
</dbReference>
<dbReference type="EMBL" id="AABAWE010000002">
    <property type="protein sequence ID" value="EAG2086698.1"/>
    <property type="molecule type" value="Genomic_DNA"/>
</dbReference>
<dbReference type="Proteomes" id="UP000368805">
    <property type="component" value="Unassembled WGS sequence"/>
</dbReference>
<dbReference type="EMBL" id="DABJAN010000003">
    <property type="protein sequence ID" value="HAJ9593658.1"/>
    <property type="molecule type" value="Genomic_DNA"/>
</dbReference>
<dbReference type="EMBL" id="AABFVG010000011">
    <property type="protein sequence ID" value="EAH2283126.1"/>
    <property type="molecule type" value="Genomic_DNA"/>
</dbReference>
<evidence type="ECO:0000313" key="19">
    <source>
        <dbReference type="EMBL" id="EAG0995190.1"/>
    </source>
</evidence>